<dbReference type="STRING" id="29170.A0A368GJ96"/>
<gene>
    <name evidence="3" type="ORF">ANCCAN_11141</name>
</gene>
<evidence type="ECO:0000313" key="4">
    <source>
        <dbReference type="Proteomes" id="UP000252519"/>
    </source>
</evidence>
<feature type="compositionally biased region" description="Polar residues" evidence="2">
    <location>
        <begin position="448"/>
        <end position="468"/>
    </location>
</feature>
<sequence length="792" mass="87103">MGLHDYLGRPLVLQLSPQLVQLTDAKGTPVGVASVQYIPGSGHPVVLSYFHLNLFCFSHHRTGPQTTAAQPIASIQAGSTSPTSQQRIAHVIPIQQGVVTTQPQQTVIANVPPLTGQPRVVQATQVVQKQNDNTFRFAQMGSGGQFTVAPPTERSSTKGTPVVMKAAGAPHAIIASPKHSITSIIGLNQAPAQMATMATATTSQQPLIVAFQPTTTTTYQTSPPQANPQQNPPQTTVVQNGYAGESMNPCLQDSPRTADLAGDSPHMPNSGQSEAISETGDGTIDNPITFDDPSSILTPAALSMHEEMLRAQQKKVETLLEELAKSQAHLKQEQQLILTAKKAQQRLREQQRENATNREREQWLRELDVGHINKQHIQHFLQHKKQQAALQRHSMEHNRLTTTEARLQEELHVEQAVQDIVRLIKQDPRTALLIVQLLRRYQLERNAEQQQASSPDTDKVSQANSPASAVQEPIETTYEIPPHNFEQQNQKPNIIEEEQQLQSVIICDASGMQLNHDQTVVYQQNGRIIQEGKPQTVDMEEIFKSVLEDASRAMGNGGAAVQSVDCNMTNNAQQSQQTMVVCHQQWQQPMQLSEMEIEGTIPQTSTQQPQQIITQTTMQAGTGVNVAQPAQMMMTNTHSYEQFQHPGQNGYSQDIDDLMAVLRDDQGIICSFLTISKMSFTAHCSKLQVVGYFADGGSKPGSFQMDLGVGYGSEELADLLGDDWLDCADRSIANNGQYAPYSNEPHDSIGGRSTDPMCMPSHVEESVGDQNMDWLDVMLQNTPIEQRPYGSS</sequence>
<evidence type="ECO:0000313" key="3">
    <source>
        <dbReference type="EMBL" id="RCN42917.1"/>
    </source>
</evidence>
<dbReference type="Proteomes" id="UP000252519">
    <property type="component" value="Unassembled WGS sequence"/>
</dbReference>
<feature type="region of interest" description="Disordered" evidence="2">
    <location>
        <begin position="447"/>
        <end position="474"/>
    </location>
</feature>
<evidence type="ECO:0000256" key="2">
    <source>
        <dbReference type="SAM" id="MobiDB-lite"/>
    </source>
</evidence>
<dbReference type="OrthoDB" id="197676at2759"/>
<protein>
    <submittedName>
        <fullName evidence="3">Uncharacterized protein</fullName>
    </submittedName>
</protein>
<keyword evidence="1" id="KW-0175">Coiled coil</keyword>
<proteinExistence type="predicted"/>
<feature type="compositionally biased region" description="Polar residues" evidence="2">
    <location>
        <begin position="267"/>
        <end position="276"/>
    </location>
</feature>
<name>A0A368GJ96_ANCCA</name>
<evidence type="ECO:0000256" key="1">
    <source>
        <dbReference type="SAM" id="Coils"/>
    </source>
</evidence>
<feature type="region of interest" description="Disordered" evidence="2">
    <location>
        <begin position="216"/>
        <end position="292"/>
    </location>
</feature>
<accession>A0A368GJ96</accession>
<dbReference type="AlphaFoldDB" id="A0A368GJ96"/>
<organism evidence="3 4">
    <name type="scientific">Ancylostoma caninum</name>
    <name type="common">Dog hookworm</name>
    <dbReference type="NCBI Taxonomy" id="29170"/>
    <lineage>
        <taxon>Eukaryota</taxon>
        <taxon>Metazoa</taxon>
        <taxon>Ecdysozoa</taxon>
        <taxon>Nematoda</taxon>
        <taxon>Chromadorea</taxon>
        <taxon>Rhabditida</taxon>
        <taxon>Rhabditina</taxon>
        <taxon>Rhabditomorpha</taxon>
        <taxon>Strongyloidea</taxon>
        <taxon>Ancylostomatidae</taxon>
        <taxon>Ancylostomatinae</taxon>
        <taxon>Ancylostoma</taxon>
    </lineage>
</organism>
<feature type="coiled-coil region" evidence="1">
    <location>
        <begin position="302"/>
        <end position="360"/>
    </location>
</feature>
<feature type="compositionally biased region" description="Low complexity" evidence="2">
    <location>
        <begin position="216"/>
        <end position="240"/>
    </location>
</feature>
<dbReference type="EMBL" id="JOJR01000175">
    <property type="protein sequence ID" value="RCN42917.1"/>
    <property type="molecule type" value="Genomic_DNA"/>
</dbReference>
<reference evidence="3 4" key="1">
    <citation type="submission" date="2014-10" db="EMBL/GenBank/DDBJ databases">
        <title>Draft genome of the hookworm Ancylostoma caninum.</title>
        <authorList>
            <person name="Mitreva M."/>
        </authorList>
    </citation>
    <scope>NUCLEOTIDE SEQUENCE [LARGE SCALE GENOMIC DNA]</scope>
    <source>
        <strain evidence="3 4">Baltimore</strain>
    </source>
</reference>
<comment type="caution">
    <text evidence="3">The sequence shown here is derived from an EMBL/GenBank/DDBJ whole genome shotgun (WGS) entry which is preliminary data.</text>
</comment>
<keyword evidence="4" id="KW-1185">Reference proteome</keyword>